<evidence type="ECO:0000256" key="2">
    <source>
        <dbReference type="ARBA" id="ARBA00022884"/>
    </source>
</evidence>
<organism evidence="7 8">
    <name type="scientific">Pseudocohnilembus persalinus</name>
    <name type="common">Ciliate</name>
    <dbReference type="NCBI Taxonomy" id="266149"/>
    <lineage>
        <taxon>Eukaryota</taxon>
        <taxon>Sar</taxon>
        <taxon>Alveolata</taxon>
        <taxon>Ciliophora</taxon>
        <taxon>Intramacronucleata</taxon>
        <taxon>Oligohymenophorea</taxon>
        <taxon>Scuticociliatia</taxon>
        <taxon>Philasterida</taxon>
        <taxon>Pseudocohnilembidae</taxon>
        <taxon>Pseudocohnilembus</taxon>
    </lineage>
</organism>
<feature type="compositionally biased region" description="Basic and acidic residues" evidence="5">
    <location>
        <begin position="624"/>
        <end position="633"/>
    </location>
</feature>
<dbReference type="Gene3D" id="3.30.70.330">
    <property type="match status" value="2"/>
</dbReference>
<protein>
    <recommendedName>
        <fullName evidence="6">RRM domain-containing protein</fullName>
    </recommendedName>
</protein>
<feature type="region of interest" description="Disordered" evidence="5">
    <location>
        <begin position="762"/>
        <end position="814"/>
    </location>
</feature>
<dbReference type="InterPro" id="IPR035979">
    <property type="entry name" value="RBD_domain_sf"/>
</dbReference>
<feature type="compositionally biased region" description="Low complexity" evidence="5">
    <location>
        <begin position="765"/>
        <end position="781"/>
    </location>
</feature>
<accession>A0A0V0QKK5</accession>
<dbReference type="PROSITE" id="PS50102">
    <property type="entry name" value="RRM"/>
    <property type="match status" value="1"/>
</dbReference>
<dbReference type="InterPro" id="IPR000504">
    <property type="entry name" value="RRM_dom"/>
</dbReference>
<dbReference type="AlphaFoldDB" id="A0A0V0QKK5"/>
<keyword evidence="3" id="KW-0508">mRNA splicing</keyword>
<feature type="compositionally biased region" description="Basic and acidic residues" evidence="5">
    <location>
        <begin position="574"/>
        <end position="595"/>
    </location>
</feature>
<dbReference type="EMBL" id="LDAU01000154">
    <property type="protein sequence ID" value="KRX02668.1"/>
    <property type="molecule type" value="Genomic_DNA"/>
</dbReference>
<keyword evidence="2 4" id="KW-0694">RNA-binding</keyword>
<keyword evidence="8" id="KW-1185">Reference proteome</keyword>
<dbReference type="OrthoDB" id="10266058at2759"/>
<dbReference type="InParanoid" id="A0A0V0QKK5"/>
<comment type="caution">
    <text evidence="7">The sequence shown here is derived from an EMBL/GenBank/DDBJ whole genome shotgun (WGS) entry which is preliminary data.</text>
</comment>
<keyword evidence="1" id="KW-0507">mRNA processing</keyword>
<feature type="compositionally biased region" description="Basic and acidic residues" evidence="5">
    <location>
        <begin position="711"/>
        <end position="730"/>
    </location>
</feature>
<feature type="domain" description="RRM" evidence="6">
    <location>
        <begin position="154"/>
        <end position="240"/>
    </location>
</feature>
<feature type="compositionally biased region" description="Basic and acidic residues" evidence="5">
    <location>
        <begin position="799"/>
        <end position="814"/>
    </location>
</feature>
<reference evidence="7 8" key="1">
    <citation type="journal article" date="2015" name="Sci. Rep.">
        <title>Genome of the facultative scuticociliatosis pathogen Pseudocohnilembus persalinus provides insight into its virulence through horizontal gene transfer.</title>
        <authorList>
            <person name="Xiong J."/>
            <person name="Wang G."/>
            <person name="Cheng J."/>
            <person name="Tian M."/>
            <person name="Pan X."/>
            <person name="Warren A."/>
            <person name="Jiang C."/>
            <person name="Yuan D."/>
            <person name="Miao W."/>
        </authorList>
    </citation>
    <scope>NUCLEOTIDE SEQUENCE [LARGE SCALE GENOMIC DNA]</scope>
    <source>
        <strain evidence="7">36N120E</strain>
    </source>
</reference>
<proteinExistence type="predicted"/>
<feature type="compositionally biased region" description="Basic residues" evidence="5">
    <location>
        <begin position="38"/>
        <end position="66"/>
    </location>
</feature>
<sequence>MGSRSRSKTASESKERRKKKDKKEKKEKKEKDRDRDEKKKKKEKKHRRSRSRSPRRDKERHRKRRDRSWDRRSRSRSNYKFDTPPRQQNETGGLQTLPVDTNSMNQMSQLQNQQALQAAQNLDPAMSQVQTQQMMQKLKIVQAQQELATSKADRKIYVGNIPMDIAAPVLTQLLNQALKQMNVNQDPPGDSIVGSWISPDQHYSFVEFRTPEEATKGLNVLSQAEIKLKGQQIKFGRPKQYIQQTSAIEATQQSIGPETLQASSTQLANQQPQNENQNKNTLINKINPIGASFIFDTTQSTKYSLVQIQVPTRVLVLLNLFSDQDLYIDEEFDDIYNDVKEECGKHGNVIKLLFPRPSQNEEVDYSKGHGNVYCKYSTVDEARDARRKMDIFNHKNNYQFLERNFNDLSNFNGFKQYINQQNQQKYQSEVLNPDITKDTEIKGFKVAELMDENIDYYEESCKLYMANLLITSKIKELLMEKNEIQAKLEGKDISQTTSENMLLTHIKIKHKNVNIFDIDYKKILEEQYQEEQKRIKEEKEKEEKEKQEREKREKEEKEKQKLVEEQIEKQRQQQREKEKLEQQEKQKQLDEDKIKNQVIEEEEKGDENNETQQKKILEQIQNENSEKEQKNNQEQENVQNIEVITKQAVVLDEKEIKSLSQKQEKAADQTSVGNIEANQLEDVEDLENLEIQDQIIKQMEQFENIQQLQQYKEKENQQENENEGKVKNDEQQQQLEQIQDNEDQIVENQLLQQEKLQKENDKLQENLQAVENQQQQQSGIQIEEEVKEQPKQNEQGQVIEEKDGEQNKQNMDKE</sequence>
<feature type="region of interest" description="Disordered" evidence="5">
    <location>
        <begin position="707"/>
        <end position="741"/>
    </location>
</feature>
<evidence type="ECO:0000256" key="1">
    <source>
        <dbReference type="ARBA" id="ARBA00022664"/>
    </source>
</evidence>
<evidence type="ECO:0000256" key="3">
    <source>
        <dbReference type="ARBA" id="ARBA00023187"/>
    </source>
</evidence>
<dbReference type="PANTHER" id="PTHR23139">
    <property type="entry name" value="RNA-BINDING PROTEIN"/>
    <property type="match status" value="1"/>
</dbReference>
<name>A0A0V0QKK5_PSEPJ</name>
<dbReference type="GO" id="GO:0003723">
    <property type="term" value="F:RNA binding"/>
    <property type="evidence" value="ECO:0007669"/>
    <property type="project" value="UniProtKB-UniRule"/>
</dbReference>
<feature type="region of interest" description="Disordered" evidence="5">
    <location>
        <begin position="1"/>
        <end position="100"/>
    </location>
</feature>
<dbReference type="GO" id="GO:0008380">
    <property type="term" value="P:RNA splicing"/>
    <property type="evidence" value="ECO:0007669"/>
    <property type="project" value="UniProtKB-KW"/>
</dbReference>
<dbReference type="GO" id="GO:0006397">
    <property type="term" value="P:mRNA processing"/>
    <property type="evidence" value="ECO:0007669"/>
    <property type="project" value="UniProtKB-KW"/>
</dbReference>
<feature type="compositionally biased region" description="Polar residues" evidence="5">
    <location>
        <begin position="85"/>
        <end position="100"/>
    </location>
</feature>
<evidence type="ECO:0000259" key="6">
    <source>
        <dbReference type="PROSITE" id="PS50102"/>
    </source>
</evidence>
<dbReference type="InterPro" id="IPR012677">
    <property type="entry name" value="Nucleotide-bd_a/b_plait_sf"/>
</dbReference>
<dbReference type="Proteomes" id="UP000054937">
    <property type="component" value="Unassembled WGS sequence"/>
</dbReference>
<evidence type="ECO:0000313" key="8">
    <source>
        <dbReference type="Proteomes" id="UP000054937"/>
    </source>
</evidence>
<evidence type="ECO:0000313" key="7">
    <source>
        <dbReference type="EMBL" id="KRX02668.1"/>
    </source>
</evidence>
<dbReference type="CDD" id="cd12232">
    <property type="entry name" value="RRM3_U2AF65"/>
    <property type="match status" value="1"/>
</dbReference>
<evidence type="ECO:0000256" key="5">
    <source>
        <dbReference type="SAM" id="MobiDB-lite"/>
    </source>
</evidence>
<evidence type="ECO:0000256" key="4">
    <source>
        <dbReference type="PROSITE-ProRule" id="PRU00176"/>
    </source>
</evidence>
<dbReference type="SUPFAM" id="SSF54928">
    <property type="entry name" value="RNA-binding domain, RBD"/>
    <property type="match status" value="1"/>
</dbReference>
<gene>
    <name evidence="7" type="ORF">PPERSA_12008</name>
</gene>
<feature type="compositionally biased region" description="Basic residues" evidence="5">
    <location>
        <begin position="16"/>
        <end position="26"/>
    </location>
</feature>
<feature type="region of interest" description="Disordered" evidence="5">
    <location>
        <begin position="533"/>
        <end position="561"/>
    </location>
</feature>
<feature type="compositionally biased region" description="Acidic residues" evidence="5">
    <location>
        <begin position="599"/>
        <end position="609"/>
    </location>
</feature>
<feature type="compositionally biased region" description="Basic and acidic residues" evidence="5">
    <location>
        <begin position="27"/>
        <end position="37"/>
    </location>
</feature>
<feature type="region of interest" description="Disordered" evidence="5">
    <location>
        <begin position="574"/>
        <end position="641"/>
    </location>
</feature>